<name>A0ABD1VRX1_9LAMI</name>
<dbReference type="EMBL" id="JBFOLK010000001">
    <property type="protein sequence ID" value="KAL2540117.1"/>
    <property type="molecule type" value="Genomic_DNA"/>
</dbReference>
<accession>A0ABD1VRX1</accession>
<dbReference type="InterPro" id="IPR021109">
    <property type="entry name" value="Peptidase_aspartic_dom_sf"/>
</dbReference>
<evidence type="ECO:0000313" key="2">
    <source>
        <dbReference type="Proteomes" id="UP001604336"/>
    </source>
</evidence>
<dbReference type="CDD" id="cd00303">
    <property type="entry name" value="retropepsin_like"/>
    <property type="match status" value="1"/>
</dbReference>
<dbReference type="Proteomes" id="UP001604336">
    <property type="component" value="Unassembled WGS sequence"/>
</dbReference>
<dbReference type="PANTHER" id="PTHR33240:SF15">
    <property type="entry name" value="GAG-PRO-LIKE PROTEIN"/>
    <property type="match status" value="1"/>
</dbReference>
<dbReference type="PANTHER" id="PTHR33240">
    <property type="entry name" value="OS08G0508500 PROTEIN"/>
    <property type="match status" value="1"/>
</dbReference>
<reference evidence="2" key="1">
    <citation type="submission" date="2024-07" db="EMBL/GenBank/DDBJ databases">
        <title>Two chromosome-level genome assemblies of Korean endemic species Abeliophyllum distichum and Forsythia ovata (Oleaceae).</title>
        <authorList>
            <person name="Jang H."/>
        </authorList>
    </citation>
    <scope>NUCLEOTIDE SEQUENCE [LARGE SCALE GENOMIC DNA]</scope>
</reference>
<dbReference type="AlphaFoldDB" id="A0ABD1VRX1"/>
<keyword evidence="2" id="KW-1185">Reference proteome</keyword>
<evidence type="ECO:0000313" key="1">
    <source>
        <dbReference type="EMBL" id="KAL2540117.1"/>
    </source>
</evidence>
<gene>
    <name evidence="1" type="ORF">Adt_01095</name>
</gene>
<organism evidence="1 2">
    <name type="scientific">Abeliophyllum distichum</name>
    <dbReference type="NCBI Taxonomy" id="126358"/>
    <lineage>
        <taxon>Eukaryota</taxon>
        <taxon>Viridiplantae</taxon>
        <taxon>Streptophyta</taxon>
        <taxon>Embryophyta</taxon>
        <taxon>Tracheophyta</taxon>
        <taxon>Spermatophyta</taxon>
        <taxon>Magnoliopsida</taxon>
        <taxon>eudicotyledons</taxon>
        <taxon>Gunneridae</taxon>
        <taxon>Pentapetalae</taxon>
        <taxon>asterids</taxon>
        <taxon>lamiids</taxon>
        <taxon>Lamiales</taxon>
        <taxon>Oleaceae</taxon>
        <taxon>Forsythieae</taxon>
        <taxon>Abeliophyllum</taxon>
    </lineage>
</organism>
<proteinExistence type="predicted"/>
<sequence length="208" mass="23928">MDIDDKLAHQQLTLKIKKGRPYYLHRGRHEWVHYLYCNVLVVRTVVARSGLERMLVDNSSSVNFIFLSTYEQIYIDTILAPSTEPLYSFTGDCILMKGIVCLAVIMDKEPLAANTFIEFLVVDRRSAYHGVLGRPALKELRAVMSIHHLCMIFSTERGMATMLGNQPEVRKCYMNTLRKAEKKEINMTFLDVEMTEASKETPKDITME</sequence>
<protein>
    <submittedName>
        <fullName evidence="1">Uncharacterized protein</fullName>
    </submittedName>
</protein>
<dbReference type="Gene3D" id="2.40.70.10">
    <property type="entry name" value="Acid Proteases"/>
    <property type="match status" value="1"/>
</dbReference>
<comment type="caution">
    <text evidence="1">The sequence shown here is derived from an EMBL/GenBank/DDBJ whole genome shotgun (WGS) entry which is preliminary data.</text>
</comment>